<dbReference type="Gene3D" id="1.10.510.10">
    <property type="entry name" value="Transferase(Phosphotransferase) domain 1"/>
    <property type="match status" value="1"/>
</dbReference>
<proteinExistence type="predicted"/>
<dbReference type="CDD" id="cd00180">
    <property type="entry name" value="PKc"/>
    <property type="match status" value="1"/>
</dbReference>
<evidence type="ECO:0000313" key="3">
    <source>
        <dbReference type="Proteomes" id="UP000320533"/>
    </source>
</evidence>
<gene>
    <name evidence="2" type="ORF">Bun01g_06110</name>
</gene>
<dbReference type="InterPro" id="IPR000719">
    <property type="entry name" value="Prot_kinase_dom"/>
</dbReference>
<dbReference type="EMBL" id="AP019724">
    <property type="protein sequence ID" value="BBK86241.1"/>
    <property type="molecule type" value="Genomic_DNA"/>
</dbReference>
<dbReference type="InterPro" id="IPR011009">
    <property type="entry name" value="Kinase-like_dom_sf"/>
</dbReference>
<sequence>MTMIVNTPFIYDRNCIRIYEEITNNAITIDGIDYFVDSISPGYKNSKGANSYVFALYQAQNYIDDGSSVPDRVIKISNKRDNNNSVSEGNKRFYREIEALIECKKRHIHNVVTIASFGQLSCKVKKEGGKGPTYLFPFYTMDYASGDLKNYLENNDIPFGNRIDLCLQIANGLKELKDIGYYHRDIKPDNILMFDDTWKIGDLGLIAFRDKDNIYDKKNDFIGPKGWLSPEAMNKYLQSDNNKYKFDCNIDHQSDVFQLGKVFWYILQGNAPIGNIRRSDFFDGHDDIYSVLKYMLNHSKKKRPISIDYVINELSRIMQKYKFVC</sequence>
<organism evidence="2 3">
    <name type="scientific">Bacteroides uniformis</name>
    <dbReference type="NCBI Taxonomy" id="820"/>
    <lineage>
        <taxon>Bacteria</taxon>
        <taxon>Pseudomonadati</taxon>
        <taxon>Bacteroidota</taxon>
        <taxon>Bacteroidia</taxon>
        <taxon>Bacteroidales</taxon>
        <taxon>Bacteroidaceae</taxon>
        <taxon>Bacteroides</taxon>
    </lineage>
</organism>
<protein>
    <recommendedName>
        <fullName evidence="1">Protein kinase domain-containing protein</fullName>
    </recommendedName>
</protein>
<dbReference type="PROSITE" id="PS50011">
    <property type="entry name" value="PROTEIN_KINASE_DOM"/>
    <property type="match status" value="1"/>
</dbReference>
<dbReference type="Pfam" id="PF07714">
    <property type="entry name" value="PK_Tyr_Ser-Thr"/>
    <property type="match status" value="1"/>
</dbReference>
<dbReference type="Proteomes" id="UP000320533">
    <property type="component" value="Chromosome"/>
</dbReference>
<dbReference type="PROSITE" id="PS00108">
    <property type="entry name" value="PROTEIN_KINASE_ST"/>
    <property type="match status" value="1"/>
</dbReference>
<evidence type="ECO:0000259" key="1">
    <source>
        <dbReference type="PROSITE" id="PS50011"/>
    </source>
</evidence>
<dbReference type="SUPFAM" id="SSF56112">
    <property type="entry name" value="Protein kinase-like (PK-like)"/>
    <property type="match status" value="1"/>
</dbReference>
<dbReference type="AlphaFoldDB" id="A0A4Y1VF93"/>
<accession>A0A4Y1VF93</accession>
<dbReference type="KEGG" id="bun:Bun01g_06110"/>
<evidence type="ECO:0000313" key="2">
    <source>
        <dbReference type="EMBL" id="BBK86241.1"/>
    </source>
</evidence>
<feature type="domain" description="Protein kinase" evidence="1">
    <location>
        <begin position="39"/>
        <end position="325"/>
    </location>
</feature>
<dbReference type="GO" id="GO:0004674">
    <property type="term" value="F:protein serine/threonine kinase activity"/>
    <property type="evidence" value="ECO:0007669"/>
    <property type="project" value="TreeGrafter"/>
</dbReference>
<dbReference type="InterPro" id="IPR001245">
    <property type="entry name" value="Ser-Thr/Tyr_kinase_cat_dom"/>
</dbReference>
<reference evidence="2 3" key="1">
    <citation type="submission" date="2019-06" db="EMBL/GenBank/DDBJ databases">
        <title>Complete genome sequence of Bacteroides uniformis NBRC 113350.</title>
        <authorList>
            <person name="Miura T."/>
            <person name="Furukawa M."/>
            <person name="Shimamura M."/>
            <person name="Ohyama Y."/>
            <person name="Yamazoe A."/>
            <person name="Kawasaki H."/>
        </authorList>
    </citation>
    <scope>NUCLEOTIDE SEQUENCE [LARGE SCALE GENOMIC DNA]</scope>
    <source>
        <strain evidence="2 3">NBRC 113350</strain>
    </source>
</reference>
<dbReference type="SMART" id="SM00220">
    <property type="entry name" value="S_TKc"/>
    <property type="match status" value="1"/>
</dbReference>
<name>A0A4Y1VF93_BACUN</name>
<dbReference type="PANTHER" id="PTHR44167:SF24">
    <property type="entry name" value="SERINE_THREONINE-PROTEIN KINASE CHK2"/>
    <property type="match status" value="1"/>
</dbReference>
<dbReference type="PANTHER" id="PTHR44167">
    <property type="entry name" value="OVARIAN-SPECIFIC SERINE/THREONINE-PROTEIN KINASE LOK-RELATED"/>
    <property type="match status" value="1"/>
</dbReference>
<dbReference type="InterPro" id="IPR008271">
    <property type="entry name" value="Ser/Thr_kinase_AS"/>
</dbReference>
<dbReference type="GO" id="GO:0005524">
    <property type="term" value="F:ATP binding"/>
    <property type="evidence" value="ECO:0007669"/>
    <property type="project" value="InterPro"/>
</dbReference>